<reference evidence="2 3" key="2">
    <citation type="journal article" date="2017" name="Int. J. Syst. Evol. Microbiol.">
        <title>Pseudomonas furukawaii sp. nov., a polychlorinated biphenyl-degrading bacterium isolated from biphenyl-contaminated soil in Japan.</title>
        <authorList>
            <person name="Kimura N."/>
            <person name="Watanabe T."/>
            <person name="Suenaga H."/>
            <person name="Fujihara H."/>
            <person name="Futagami T."/>
            <person name="Goto M."/>
            <person name="Hanada S."/>
            <person name="Hirose J."/>
        </authorList>
    </citation>
    <scope>NUCLEOTIDE SEQUENCE [LARGE SCALE GENOMIC DNA]</scope>
    <source>
        <strain evidence="3">DSM 10086 / NBRC 110670 / KF707</strain>
    </source>
</reference>
<dbReference type="Proteomes" id="UP000218554">
    <property type="component" value="Chromosome"/>
</dbReference>
<protein>
    <recommendedName>
        <fullName evidence="4">Lipoprotein</fullName>
    </recommendedName>
</protein>
<organism evidence="2 3">
    <name type="scientific">Metapseudomonas furukawaii</name>
    <name type="common">Pseudomonas furukawaii</name>
    <dbReference type="NCBI Taxonomy" id="1149133"/>
    <lineage>
        <taxon>Bacteria</taxon>
        <taxon>Pseudomonadati</taxon>
        <taxon>Pseudomonadota</taxon>
        <taxon>Gammaproteobacteria</taxon>
        <taxon>Pseudomonadales</taxon>
        <taxon>Pseudomonadaceae</taxon>
        <taxon>Metapseudomonas</taxon>
    </lineage>
</organism>
<feature type="chain" id="PRO_5042265751" description="Lipoprotein" evidence="1">
    <location>
        <begin position="22"/>
        <end position="100"/>
    </location>
</feature>
<dbReference type="RefSeq" id="WP_003453766.1">
    <property type="nucleotide sequence ID" value="NZ_AJMR01000186.1"/>
</dbReference>
<evidence type="ECO:0000313" key="2">
    <source>
        <dbReference type="EMBL" id="BAU72082.1"/>
    </source>
</evidence>
<name>A0AAD1BX72_METFU</name>
<accession>A0AAD1BX72</accession>
<reference evidence="3" key="1">
    <citation type="submission" date="2015-05" db="EMBL/GenBank/DDBJ databases">
        <title>Draft genome sequencing of a biphenyl-degrading bacterium, Pseudomonas balearica KF707 (=NBRC110670).</title>
        <authorList>
            <person name="Kimura N."/>
            <person name="Hirose J."/>
            <person name="Watanabe T."/>
            <person name="Suenaga H."/>
            <person name="Fujihara H."/>
            <person name="Noguchi M."/>
            <person name="Hashimoto M."/>
            <person name="Shimodaira J."/>
            <person name="Tsuchikane K."/>
            <person name="Hosoyama A."/>
            <person name="Yamazoe A."/>
            <person name="Fujita N."/>
            <person name="Furukawa K."/>
        </authorList>
    </citation>
    <scope>NUCLEOTIDE SEQUENCE [LARGE SCALE GENOMIC DNA]</scope>
    <source>
        <strain evidence="3">DSM 10086 / NBRC 110670 / KF707</strain>
    </source>
</reference>
<keyword evidence="1" id="KW-0732">Signal</keyword>
<dbReference type="KEGG" id="pfuw:KF707C_3940"/>
<keyword evidence="3" id="KW-1185">Reference proteome</keyword>
<feature type="signal peptide" evidence="1">
    <location>
        <begin position="1"/>
        <end position="21"/>
    </location>
</feature>
<sequence length="100" mass="10697">MRHPSLLVLCLPLLASLPAVAADWSPGDRDHFVQECKTSAQASVPADKLQRYCGCAADKVAAEFSAAELDALKVQKTPLPEATHQRLVKVSQACLSQLNG</sequence>
<dbReference type="AlphaFoldDB" id="A0AAD1BX72"/>
<evidence type="ECO:0000313" key="3">
    <source>
        <dbReference type="Proteomes" id="UP000218554"/>
    </source>
</evidence>
<evidence type="ECO:0000256" key="1">
    <source>
        <dbReference type="SAM" id="SignalP"/>
    </source>
</evidence>
<dbReference type="EMBL" id="AP014862">
    <property type="protein sequence ID" value="BAU72082.1"/>
    <property type="molecule type" value="Genomic_DNA"/>
</dbReference>
<proteinExistence type="predicted"/>
<evidence type="ECO:0008006" key="4">
    <source>
        <dbReference type="Google" id="ProtNLM"/>
    </source>
</evidence>
<gene>
    <name evidence="2" type="ORF">KF707C_3940</name>
</gene>